<feature type="domain" description="MucB/RseB N-terminal" evidence="7">
    <location>
        <begin position="62"/>
        <end position="205"/>
    </location>
</feature>
<evidence type="ECO:0000256" key="2">
    <source>
        <dbReference type="ARBA" id="ARBA00008150"/>
    </source>
</evidence>
<evidence type="ECO:0000256" key="1">
    <source>
        <dbReference type="ARBA" id="ARBA00004418"/>
    </source>
</evidence>
<dbReference type="GO" id="GO:0030288">
    <property type="term" value="C:outer membrane-bounded periplasmic space"/>
    <property type="evidence" value="ECO:0007669"/>
    <property type="project" value="TreeGrafter"/>
</dbReference>
<dbReference type="CDD" id="cd16327">
    <property type="entry name" value="RseB"/>
    <property type="match status" value="1"/>
</dbReference>
<dbReference type="PANTHER" id="PTHR38782">
    <property type="match status" value="1"/>
</dbReference>
<dbReference type="GO" id="GO:0045152">
    <property type="term" value="F:antisigma factor binding"/>
    <property type="evidence" value="ECO:0007669"/>
    <property type="project" value="TreeGrafter"/>
</dbReference>
<evidence type="ECO:0000256" key="3">
    <source>
        <dbReference type="ARBA" id="ARBA00022729"/>
    </source>
</evidence>
<accession>A0A1Q8SW25</accession>
<feature type="signal peptide" evidence="6">
    <location>
        <begin position="1"/>
        <end position="25"/>
    </location>
</feature>
<organism evidence="9 10">
    <name type="scientific">Salinicola socius</name>
    <dbReference type="NCBI Taxonomy" id="404433"/>
    <lineage>
        <taxon>Bacteria</taxon>
        <taxon>Pseudomonadati</taxon>
        <taxon>Pseudomonadota</taxon>
        <taxon>Gammaproteobacteria</taxon>
        <taxon>Oceanospirillales</taxon>
        <taxon>Halomonadaceae</taxon>
        <taxon>Salinicola</taxon>
    </lineage>
</organism>
<dbReference type="InterPro" id="IPR038484">
    <property type="entry name" value="MucB/RseB_C_sf"/>
</dbReference>
<evidence type="ECO:0000256" key="5">
    <source>
        <dbReference type="SAM" id="MobiDB-lite"/>
    </source>
</evidence>
<dbReference type="Gene3D" id="3.30.200.100">
    <property type="entry name" value="MucB/RseB, C-terminal domain"/>
    <property type="match status" value="1"/>
</dbReference>
<dbReference type="PANTHER" id="PTHR38782:SF1">
    <property type="entry name" value="SIGMA-E FACTOR REGULATORY PROTEIN RSEB"/>
    <property type="match status" value="1"/>
</dbReference>
<protein>
    <recommendedName>
        <fullName evidence="11">Negative regulator for alginate biosynthesis MucB</fullName>
    </recommendedName>
</protein>
<comment type="similarity">
    <text evidence="2">Belongs to the RseB family.</text>
</comment>
<comment type="subcellular location">
    <subcellularLocation>
        <location evidence="1">Periplasm</location>
    </subcellularLocation>
</comment>
<keyword evidence="4" id="KW-0574">Periplasm</keyword>
<dbReference type="RefSeq" id="WP_075568852.1">
    <property type="nucleotide sequence ID" value="NZ_MSDO01000003.1"/>
</dbReference>
<dbReference type="AlphaFoldDB" id="A0A1Q8SW25"/>
<name>A0A1Q8SW25_9GAMM</name>
<evidence type="ECO:0000313" key="9">
    <source>
        <dbReference type="EMBL" id="OLO05631.1"/>
    </source>
</evidence>
<dbReference type="InterPro" id="IPR005588">
    <property type="entry name" value="MucB_RseB"/>
</dbReference>
<dbReference type="Pfam" id="PF17188">
    <property type="entry name" value="MucB_RseB_C"/>
    <property type="match status" value="1"/>
</dbReference>
<dbReference type="EMBL" id="MSDO01000003">
    <property type="protein sequence ID" value="OLO05631.1"/>
    <property type="molecule type" value="Genomic_DNA"/>
</dbReference>
<keyword evidence="3 6" id="KW-0732">Signal</keyword>
<evidence type="ECO:0000256" key="6">
    <source>
        <dbReference type="SAM" id="SignalP"/>
    </source>
</evidence>
<feature type="region of interest" description="Disordered" evidence="5">
    <location>
        <begin position="325"/>
        <end position="357"/>
    </location>
</feature>
<dbReference type="InterPro" id="IPR033434">
    <property type="entry name" value="MucB/RseB_N"/>
</dbReference>
<sequence length="357" mass="38678">MFRCHPWACRVAVLSLLALPGAALAQSSSEQPAAPETFDCRDLAGSADDDVAPEALFLRSLWASHCYNFSARAVRISFDGVRTVALTHRVEQGIETESAKFLDGPPVSIEKRGSVDKAVKGSLGFTAGVAPGVLTRQIAQHYELQPVELERIAGRPAWRLDIEPQDGLRYGYRLWLDRETLLPLKREMIGVDGQILETFQITDLQDPTPYTDTLSLGPGQPPGNSPWQAQWLPAGFTRQPVPPDSPGRSARVEHQLYSDGLTSISLFVEPITTDRRALLPGLHRLGISYAAVRHVNHEGRPMQILVLGEAPAEVLARIATRVTWRASEGDDSPDAESASEAVGSQSDSGSTESAGGS</sequence>
<evidence type="ECO:0000313" key="10">
    <source>
        <dbReference type="Proteomes" id="UP000186878"/>
    </source>
</evidence>
<feature type="domain" description="MucB/RseB C-terminal" evidence="8">
    <location>
        <begin position="224"/>
        <end position="322"/>
    </location>
</feature>
<evidence type="ECO:0000259" key="8">
    <source>
        <dbReference type="Pfam" id="PF17188"/>
    </source>
</evidence>
<comment type="caution">
    <text evidence="9">The sequence shown here is derived from an EMBL/GenBank/DDBJ whole genome shotgun (WGS) entry which is preliminary data.</text>
</comment>
<dbReference type="Gene3D" id="2.50.20.10">
    <property type="entry name" value="Lipoprotein localisation LolA/LolB/LppX"/>
    <property type="match status" value="1"/>
</dbReference>
<reference evidence="9 10" key="1">
    <citation type="submission" date="2016-12" db="EMBL/GenBank/DDBJ databases">
        <title>Draft genome sequences of strains Salinicola socius SMB35, Salinicola sp. MH3R3-1 and Chromohalobacter sp. SMB17 from the Verkhnekamsk potash mining region of Russia.</title>
        <authorList>
            <person name="Mavrodi D.V."/>
            <person name="Olsson B.E."/>
            <person name="Korsakova E.S."/>
            <person name="Pyankova A."/>
            <person name="Mavrodi O.V."/>
            <person name="Plotnikova E.G."/>
        </authorList>
    </citation>
    <scope>NUCLEOTIDE SEQUENCE [LARGE SCALE GENOMIC DNA]</scope>
    <source>
        <strain evidence="9 10">SMB35</strain>
    </source>
</reference>
<keyword evidence="10" id="KW-1185">Reference proteome</keyword>
<dbReference type="InterPro" id="IPR033436">
    <property type="entry name" value="MucB/RseB_C"/>
</dbReference>
<dbReference type="Pfam" id="PF03888">
    <property type="entry name" value="MucB_RseB"/>
    <property type="match status" value="1"/>
</dbReference>
<dbReference type="Proteomes" id="UP000186878">
    <property type="component" value="Unassembled WGS sequence"/>
</dbReference>
<proteinExistence type="inferred from homology"/>
<gene>
    <name evidence="9" type="ORF">BTW07_03945</name>
</gene>
<dbReference type="OrthoDB" id="7067274at2"/>
<evidence type="ECO:0008006" key="11">
    <source>
        <dbReference type="Google" id="ProtNLM"/>
    </source>
</evidence>
<dbReference type="GO" id="GO:0032885">
    <property type="term" value="P:regulation of polysaccharide biosynthetic process"/>
    <property type="evidence" value="ECO:0007669"/>
    <property type="project" value="TreeGrafter"/>
</dbReference>
<feature type="compositionally biased region" description="Polar residues" evidence="5">
    <location>
        <begin position="342"/>
        <end position="357"/>
    </location>
</feature>
<dbReference type="STRING" id="404433.BTW07_03945"/>
<feature type="chain" id="PRO_5013339583" description="Negative regulator for alginate biosynthesis MucB" evidence="6">
    <location>
        <begin position="26"/>
        <end position="357"/>
    </location>
</feature>
<evidence type="ECO:0000259" key="7">
    <source>
        <dbReference type="Pfam" id="PF03888"/>
    </source>
</evidence>
<evidence type="ECO:0000256" key="4">
    <source>
        <dbReference type="ARBA" id="ARBA00022764"/>
    </source>
</evidence>